<evidence type="ECO:0000313" key="1">
    <source>
        <dbReference type="EMBL" id="MCI69593.1"/>
    </source>
</evidence>
<evidence type="ECO:0000313" key="2">
    <source>
        <dbReference type="Proteomes" id="UP000265520"/>
    </source>
</evidence>
<name>A0A392U7Y9_9FABA</name>
<reference evidence="1 2" key="1">
    <citation type="journal article" date="2018" name="Front. Plant Sci.">
        <title>Red Clover (Trifolium pratense) and Zigzag Clover (T. medium) - A Picture of Genomic Similarities and Differences.</title>
        <authorList>
            <person name="Dluhosova J."/>
            <person name="Istvanek J."/>
            <person name="Nedelnik J."/>
            <person name="Repkova J."/>
        </authorList>
    </citation>
    <scope>NUCLEOTIDE SEQUENCE [LARGE SCALE GENOMIC DNA]</scope>
    <source>
        <strain evidence="2">cv. 10/8</strain>
        <tissue evidence="1">Leaf</tissue>
    </source>
</reference>
<comment type="caution">
    <text evidence="1">The sequence shown here is derived from an EMBL/GenBank/DDBJ whole genome shotgun (WGS) entry which is preliminary data.</text>
</comment>
<dbReference type="Proteomes" id="UP000265520">
    <property type="component" value="Unassembled WGS sequence"/>
</dbReference>
<dbReference type="EMBL" id="LXQA010759473">
    <property type="protein sequence ID" value="MCI69593.1"/>
    <property type="molecule type" value="Genomic_DNA"/>
</dbReference>
<proteinExistence type="predicted"/>
<sequence length="41" mass="4268">METCPAGVEVNALGGTEVGPRVEMGQLNGSSGCYLNRVKSR</sequence>
<protein>
    <submittedName>
        <fullName evidence="1">Uncharacterized protein</fullName>
    </submittedName>
</protein>
<dbReference type="AlphaFoldDB" id="A0A392U7Y9"/>
<organism evidence="1 2">
    <name type="scientific">Trifolium medium</name>
    <dbReference type="NCBI Taxonomy" id="97028"/>
    <lineage>
        <taxon>Eukaryota</taxon>
        <taxon>Viridiplantae</taxon>
        <taxon>Streptophyta</taxon>
        <taxon>Embryophyta</taxon>
        <taxon>Tracheophyta</taxon>
        <taxon>Spermatophyta</taxon>
        <taxon>Magnoliopsida</taxon>
        <taxon>eudicotyledons</taxon>
        <taxon>Gunneridae</taxon>
        <taxon>Pentapetalae</taxon>
        <taxon>rosids</taxon>
        <taxon>fabids</taxon>
        <taxon>Fabales</taxon>
        <taxon>Fabaceae</taxon>
        <taxon>Papilionoideae</taxon>
        <taxon>50 kb inversion clade</taxon>
        <taxon>NPAAA clade</taxon>
        <taxon>Hologalegina</taxon>
        <taxon>IRL clade</taxon>
        <taxon>Trifolieae</taxon>
        <taxon>Trifolium</taxon>
    </lineage>
</organism>
<keyword evidence="2" id="KW-1185">Reference proteome</keyword>
<accession>A0A392U7Y9</accession>
<feature type="non-terminal residue" evidence="1">
    <location>
        <position position="41"/>
    </location>
</feature>